<dbReference type="Proteomes" id="UP000076871">
    <property type="component" value="Unassembled WGS sequence"/>
</dbReference>
<dbReference type="RefSeq" id="XP_040757644.1">
    <property type="nucleotide sequence ID" value="XM_040903044.1"/>
</dbReference>
<organism evidence="1 2">
    <name type="scientific">Laetiporus sulphureus 93-53</name>
    <dbReference type="NCBI Taxonomy" id="1314785"/>
    <lineage>
        <taxon>Eukaryota</taxon>
        <taxon>Fungi</taxon>
        <taxon>Dikarya</taxon>
        <taxon>Basidiomycota</taxon>
        <taxon>Agaricomycotina</taxon>
        <taxon>Agaricomycetes</taxon>
        <taxon>Polyporales</taxon>
        <taxon>Laetiporus</taxon>
    </lineage>
</organism>
<dbReference type="GeneID" id="63820075"/>
<dbReference type="EMBL" id="KV427707">
    <property type="protein sequence ID" value="KZS99903.1"/>
    <property type="molecule type" value="Genomic_DNA"/>
</dbReference>
<reference evidence="1 2" key="1">
    <citation type="journal article" date="2016" name="Mol. Biol. Evol.">
        <title>Comparative Genomics of Early-Diverging Mushroom-Forming Fungi Provides Insights into the Origins of Lignocellulose Decay Capabilities.</title>
        <authorList>
            <person name="Nagy L.G."/>
            <person name="Riley R."/>
            <person name="Tritt A."/>
            <person name="Adam C."/>
            <person name="Daum C."/>
            <person name="Floudas D."/>
            <person name="Sun H."/>
            <person name="Yadav J.S."/>
            <person name="Pangilinan J."/>
            <person name="Larsson K.H."/>
            <person name="Matsuura K."/>
            <person name="Barry K."/>
            <person name="Labutti K."/>
            <person name="Kuo R."/>
            <person name="Ohm R.A."/>
            <person name="Bhattacharya S.S."/>
            <person name="Shirouzu T."/>
            <person name="Yoshinaga Y."/>
            <person name="Martin F.M."/>
            <person name="Grigoriev I.V."/>
            <person name="Hibbett D.S."/>
        </authorList>
    </citation>
    <scope>NUCLEOTIDE SEQUENCE [LARGE SCALE GENOMIC DNA]</scope>
    <source>
        <strain evidence="1 2">93-53</strain>
    </source>
</reference>
<evidence type="ECO:0000313" key="1">
    <source>
        <dbReference type="EMBL" id="KZS99903.1"/>
    </source>
</evidence>
<gene>
    <name evidence="1" type="ORF">LAESUDRAFT_59474</name>
</gene>
<accession>A0A165AYL1</accession>
<proteinExistence type="predicted"/>
<dbReference type="STRING" id="1314785.A0A165AYL1"/>
<dbReference type="AlphaFoldDB" id="A0A165AYL1"/>
<evidence type="ECO:0000313" key="2">
    <source>
        <dbReference type="Proteomes" id="UP000076871"/>
    </source>
</evidence>
<protein>
    <recommendedName>
        <fullName evidence="3">Peptidase M20 dimerisation domain-containing protein</fullName>
    </recommendedName>
</protein>
<evidence type="ECO:0008006" key="3">
    <source>
        <dbReference type="Google" id="ProtNLM"/>
    </source>
</evidence>
<name>A0A165AYL1_9APHY</name>
<sequence>MLLNEGGVVLEQCGGIFAFPAIAEKGYFDMRIEVNAPGGHSSVPPAHTSLLCWRRCLFDMRTTPRDHCPSSSGKLKSNLGHFYSLAVTKKDNKPEKVSGPSCYEPFSGLEDYLLCTYSLVQATTGKNKSKRRFLSHKSIRVFLMFRRVSPMYIHAQCLAAHGSAFPASMREVLQRLMTSGKVLCRAEGMLFKIPSFKALVSMP</sequence>
<dbReference type="InParanoid" id="A0A165AYL1"/>
<keyword evidence="2" id="KW-1185">Reference proteome</keyword>
<dbReference type="OrthoDB" id="3064516at2759"/>